<dbReference type="EMBL" id="BPLQ01010169">
    <property type="protein sequence ID" value="GIY48893.1"/>
    <property type="molecule type" value="Genomic_DNA"/>
</dbReference>
<proteinExistence type="predicted"/>
<gene>
    <name evidence="1" type="ORF">CDAR_109191</name>
</gene>
<comment type="caution">
    <text evidence="1">The sequence shown here is derived from an EMBL/GenBank/DDBJ whole genome shotgun (WGS) entry which is preliminary data.</text>
</comment>
<dbReference type="Proteomes" id="UP001054837">
    <property type="component" value="Unassembled WGS sequence"/>
</dbReference>
<organism evidence="1 2">
    <name type="scientific">Caerostris darwini</name>
    <dbReference type="NCBI Taxonomy" id="1538125"/>
    <lineage>
        <taxon>Eukaryota</taxon>
        <taxon>Metazoa</taxon>
        <taxon>Ecdysozoa</taxon>
        <taxon>Arthropoda</taxon>
        <taxon>Chelicerata</taxon>
        <taxon>Arachnida</taxon>
        <taxon>Araneae</taxon>
        <taxon>Araneomorphae</taxon>
        <taxon>Entelegynae</taxon>
        <taxon>Araneoidea</taxon>
        <taxon>Araneidae</taxon>
        <taxon>Caerostris</taxon>
    </lineage>
</organism>
<reference evidence="1 2" key="1">
    <citation type="submission" date="2021-06" db="EMBL/GenBank/DDBJ databases">
        <title>Caerostris darwini draft genome.</title>
        <authorList>
            <person name="Kono N."/>
            <person name="Arakawa K."/>
        </authorList>
    </citation>
    <scope>NUCLEOTIDE SEQUENCE [LARGE SCALE GENOMIC DNA]</scope>
</reference>
<accession>A0AAV4TQP3</accession>
<sequence length="119" mass="13829">MIQKLFPPRVLLGVCSRSCRFHGFGWQDPVIERPPQPTPTTTPIPFLFAKPKKTSEFPAWFPCRMCVLCLRPSLLHRQFIRRWLSFGFETMFDEPCVQSFIAPGTMASPYILCMLNVEY</sequence>
<name>A0AAV4TQP3_9ARAC</name>
<evidence type="ECO:0000313" key="1">
    <source>
        <dbReference type="EMBL" id="GIY48893.1"/>
    </source>
</evidence>
<keyword evidence="2" id="KW-1185">Reference proteome</keyword>
<protein>
    <submittedName>
        <fullName evidence="1">Uncharacterized protein</fullName>
    </submittedName>
</protein>
<dbReference type="AlphaFoldDB" id="A0AAV4TQP3"/>
<evidence type="ECO:0000313" key="2">
    <source>
        <dbReference type="Proteomes" id="UP001054837"/>
    </source>
</evidence>